<dbReference type="NCBIfam" id="TIGR01256">
    <property type="entry name" value="modA"/>
    <property type="match status" value="1"/>
</dbReference>
<protein>
    <submittedName>
        <fullName evidence="8">Molybdate ABC transporter substrate-binding protein</fullName>
    </submittedName>
</protein>
<dbReference type="PIRSF" id="PIRSF004846">
    <property type="entry name" value="ModA"/>
    <property type="match status" value="1"/>
</dbReference>
<feature type="binding site" evidence="6">
    <location>
        <position position="168"/>
    </location>
    <ligand>
        <name>molybdate</name>
        <dbReference type="ChEBI" id="CHEBI:36264"/>
    </ligand>
</feature>
<proteinExistence type="inferred from homology"/>
<dbReference type="RefSeq" id="WP_094805730.1">
    <property type="nucleotide sequence ID" value="NZ_NEVT01000003.1"/>
</dbReference>
<comment type="similarity">
    <text evidence="1">Belongs to the bacterial solute-binding protein ModA family.</text>
</comment>
<evidence type="ECO:0000256" key="5">
    <source>
        <dbReference type="ARBA" id="ARBA00062515"/>
    </source>
</evidence>
<feature type="binding site" evidence="6">
    <location>
        <position position="60"/>
    </location>
    <ligand>
        <name>molybdate</name>
        <dbReference type="ChEBI" id="CHEBI:36264"/>
    </ligand>
</feature>
<evidence type="ECO:0000313" key="8">
    <source>
        <dbReference type="EMBL" id="OZI79014.1"/>
    </source>
</evidence>
<dbReference type="GO" id="GO:0046872">
    <property type="term" value="F:metal ion binding"/>
    <property type="evidence" value="ECO:0007669"/>
    <property type="project" value="UniProtKB-KW"/>
</dbReference>
<dbReference type="AlphaFoldDB" id="A0A261VY46"/>
<dbReference type="CDD" id="cd13539">
    <property type="entry name" value="PBP2_AvModA"/>
    <property type="match status" value="1"/>
</dbReference>
<evidence type="ECO:0000256" key="6">
    <source>
        <dbReference type="PIRSR" id="PIRSR004846-1"/>
    </source>
</evidence>
<dbReference type="InterPro" id="IPR005950">
    <property type="entry name" value="ModA"/>
</dbReference>
<gene>
    <name evidence="8" type="ORF">CAL24_03475</name>
</gene>
<feature type="chain" id="PRO_5012763175" evidence="7">
    <location>
        <begin position="24"/>
        <end position="254"/>
    </location>
</feature>
<dbReference type="SUPFAM" id="SSF53850">
    <property type="entry name" value="Periplasmic binding protein-like II"/>
    <property type="match status" value="1"/>
</dbReference>
<comment type="caution">
    <text evidence="8">The sequence shown here is derived from an EMBL/GenBank/DDBJ whole genome shotgun (WGS) entry which is preliminary data.</text>
</comment>
<organism evidence="8 9">
    <name type="scientific">Bordetella genomosp. 2</name>
    <dbReference type="NCBI Taxonomy" id="1983456"/>
    <lineage>
        <taxon>Bacteria</taxon>
        <taxon>Pseudomonadati</taxon>
        <taxon>Pseudomonadota</taxon>
        <taxon>Betaproteobacteria</taxon>
        <taxon>Burkholderiales</taxon>
        <taxon>Alcaligenaceae</taxon>
        <taxon>Bordetella</taxon>
    </lineage>
</organism>
<dbReference type="Proteomes" id="UP000215633">
    <property type="component" value="Unassembled WGS sequence"/>
</dbReference>
<evidence type="ECO:0000256" key="1">
    <source>
        <dbReference type="ARBA" id="ARBA00009175"/>
    </source>
</evidence>
<comment type="subunit">
    <text evidence="5">The complex is composed of two ATP-binding proteins (ModC), two transmembrane proteins (ModB) and a solute-binding protein (ModA).</text>
</comment>
<dbReference type="GO" id="GO:0030973">
    <property type="term" value="F:molybdate ion binding"/>
    <property type="evidence" value="ECO:0007669"/>
    <property type="project" value="InterPro"/>
</dbReference>
<dbReference type="InterPro" id="IPR050682">
    <property type="entry name" value="ModA/WtpA"/>
</dbReference>
<dbReference type="EMBL" id="NEVT01000003">
    <property type="protein sequence ID" value="OZI79014.1"/>
    <property type="molecule type" value="Genomic_DNA"/>
</dbReference>
<evidence type="ECO:0000313" key="9">
    <source>
        <dbReference type="Proteomes" id="UP000215633"/>
    </source>
</evidence>
<dbReference type="FunFam" id="3.40.190.10:FF:000035">
    <property type="entry name" value="Molybdate ABC transporter substrate-binding protein"/>
    <property type="match status" value="1"/>
</dbReference>
<dbReference type="PANTHER" id="PTHR30632">
    <property type="entry name" value="MOLYBDATE-BINDING PERIPLASMIC PROTEIN"/>
    <property type="match status" value="1"/>
</dbReference>
<keyword evidence="3 6" id="KW-0479">Metal-binding</keyword>
<evidence type="ECO:0000256" key="7">
    <source>
        <dbReference type="SAM" id="SignalP"/>
    </source>
</evidence>
<dbReference type="GO" id="GO:0015689">
    <property type="term" value="P:molybdate ion transport"/>
    <property type="evidence" value="ECO:0007669"/>
    <property type="project" value="InterPro"/>
</dbReference>
<evidence type="ECO:0000256" key="3">
    <source>
        <dbReference type="ARBA" id="ARBA00022723"/>
    </source>
</evidence>
<keyword evidence="4 7" id="KW-0732">Signal</keyword>
<dbReference type="Pfam" id="PF13531">
    <property type="entry name" value="SBP_bac_11"/>
    <property type="match status" value="1"/>
</dbReference>
<keyword evidence="9" id="KW-1185">Reference proteome</keyword>
<dbReference type="Gene3D" id="3.40.190.10">
    <property type="entry name" value="Periplasmic binding protein-like II"/>
    <property type="match status" value="2"/>
</dbReference>
<reference evidence="9" key="1">
    <citation type="submission" date="2017-05" db="EMBL/GenBank/DDBJ databases">
        <title>Complete and WGS of Bordetella genogroups.</title>
        <authorList>
            <person name="Spilker T."/>
            <person name="Lipuma J."/>
        </authorList>
    </citation>
    <scope>NUCLEOTIDE SEQUENCE [LARGE SCALE GENOMIC DNA]</scope>
    <source>
        <strain evidence="9">AU8256</strain>
    </source>
</reference>
<dbReference type="GO" id="GO:1901359">
    <property type="term" value="F:tungstate binding"/>
    <property type="evidence" value="ECO:0007669"/>
    <property type="project" value="UniProtKB-ARBA"/>
</dbReference>
<sequence>MRHHRLRLVLSLAAISLAASAPAAEVQVAVAANFTAPMQAIARQFEQATGHRAVASFGATGQFYAQIKNGAPFDVFLAADDDRPARLEAEGQAVPGSRFTYAVGTLALWSAREGYVDDQGAVLKQGGFRHLSIANPKAAPYGLAATQVLTRLGLADAIKPKIVEGQSIAQAYQFVASGNAELGFVALSQVYKDGRLAAGSAWLVPGAMHDPIRQDAVILAQGRDNPAAQAFVDYLKGPEAARIIQSYGYEVSAQ</sequence>
<dbReference type="PANTHER" id="PTHR30632:SF14">
    <property type="entry name" value="TUNGSTATE_MOLYBDATE_CHROMATE-BINDING PROTEIN MODA"/>
    <property type="match status" value="1"/>
</dbReference>
<keyword evidence="2 6" id="KW-0500">Molybdenum</keyword>
<evidence type="ECO:0000256" key="2">
    <source>
        <dbReference type="ARBA" id="ARBA00022505"/>
    </source>
</evidence>
<accession>A0A261VY46</accession>
<evidence type="ECO:0000256" key="4">
    <source>
        <dbReference type="ARBA" id="ARBA00022729"/>
    </source>
</evidence>
<name>A0A261VY46_9BORD</name>
<dbReference type="InterPro" id="IPR044084">
    <property type="entry name" value="AvModA-like_subst-bd"/>
</dbReference>
<feature type="signal peptide" evidence="7">
    <location>
        <begin position="1"/>
        <end position="23"/>
    </location>
</feature>